<dbReference type="OrthoDB" id="9802281at2"/>
<reference evidence="4" key="1">
    <citation type="submission" date="2017-02" db="EMBL/GenBank/DDBJ databases">
        <authorList>
            <person name="Varghese N."/>
            <person name="Submissions S."/>
        </authorList>
    </citation>
    <scope>NUCLEOTIDE SEQUENCE [LARGE SCALE GENOMIC DNA]</scope>
    <source>
        <strain evidence="4">DSM 15739</strain>
    </source>
</reference>
<dbReference type="Pfam" id="PF01817">
    <property type="entry name" value="CM_2"/>
    <property type="match status" value="1"/>
</dbReference>
<dbReference type="SUPFAM" id="SSF48600">
    <property type="entry name" value="Chorismate mutase II"/>
    <property type="match status" value="1"/>
</dbReference>
<dbReference type="GO" id="GO:0004106">
    <property type="term" value="F:chorismate mutase activity"/>
    <property type="evidence" value="ECO:0007669"/>
    <property type="project" value="InterPro"/>
</dbReference>
<dbReference type="EMBL" id="FUWO01000004">
    <property type="protein sequence ID" value="SJZ39404.1"/>
    <property type="molecule type" value="Genomic_DNA"/>
</dbReference>
<keyword evidence="4" id="KW-1185">Reference proteome</keyword>
<dbReference type="InterPro" id="IPR051331">
    <property type="entry name" value="Chorismate_mutase-related"/>
</dbReference>
<dbReference type="InterPro" id="IPR036979">
    <property type="entry name" value="CM_dom_sf"/>
</dbReference>
<dbReference type="InterPro" id="IPR002701">
    <property type="entry name" value="CM_II_prokaryot"/>
</dbReference>
<dbReference type="PANTHER" id="PTHR38041:SF1">
    <property type="entry name" value="CHORISMATE MUTASE"/>
    <property type="match status" value="1"/>
</dbReference>
<dbReference type="Gene3D" id="1.20.59.10">
    <property type="entry name" value="Chorismate mutase"/>
    <property type="match status" value="1"/>
</dbReference>
<evidence type="ECO:0000256" key="1">
    <source>
        <dbReference type="ARBA" id="ARBA00023235"/>
    </source>
</evidence>
<evidence type="ECO:0000313" key="4">
    <source>
        <dbReference type="Proteomes" id="UP000189941"/>
    </source>
</evidence>
<gene>
    <name evidence="3" type="ORF">SAMN02746011_00644</name>
</gene>
<dbReference type="PROSITE" id="PS51168">
    <property type="entry name" value="CHORISMATE_MUT_2"/>
    <property type="match status" value="1"/>
</dbReference>
<dbReference type="GO" id="GO:0009697">
    <property type="term" value="P:salicylic acid biosynthetic process"/>
    <property type="evidence" value="ECO:0007669"/>
    <property type="project" value="TreeGrafter"/>
</dbReference>
<dbReference type="InterPro" id="IPR011279">
    <property type="entry name" value="Chorismate_mutase_GmP"/>
</dbReference>
<dbReference type="PANTHER" id="PTHR38041">
    <property type="entry name" value="CHORISMATE MUTASE"/>
    <property type="match status" value="1"/>
</dbReference>
<proteinExistence type="predicted"/>
<dbReference type="Proteomes" id="UP000189941">
    <property type="component" value="Unassembled WGS sequence"/>
</dbReference>
<dbReference type="InterPro" id="IPR036263">
    <property type="entry name" value="Chorismate_II_sf"/>
</dbReference>
<dbReference type="GO" id="GO:0046417">
    <property type="term" value="P:chorismate metabolic process"/>
    <property type="evidence" value="ECO:0007669"/>
    <property type="project" value="InterPro"/>
</dbReference>
<dbReference type="NCBIfam" id="TIGR01805">
    <property type="entry name" value="CM_mono_grmpos"/>
    <property type="match status" value="1"/>
</dbReference>
<evidence type="ECO:0000259" key="2">
    <source>
        <dbReference type="PROSITE" id="PS51168"/>
    </source>
</evidence>
<dbReference type="AlphaFoldDB" id="A0A1T4KAC6"/>
<dbReference type="RefSeq" id="WP_078755464.1">
    <property type="nucleotide sequence ID" value="NZ_FUWO01000004.1"/>
</dbReference>
<name>A0A1T4KAC6_9LACT</name>
<keyword evidence="1" id="KW-0413">Isomerase</keyword>
<sequence>MLEQQRAEIDRIDRQLVKLFEERMKVVEEVIEIKIELNMDILDSSRESKVIETAVSRLENPELASETREFFTELMSISRNYQAKIRQNKLNY</sequence>
<protein>
    <submittedName>
        <fullName evidence="3">Chorismate mutase</fullName>
    </submittedName>
</protein>
<feature type="domain" description="Chorismate mutase" evidence="2">
    <location>
        <begin position="1"/>
        <end position="86"/>
    </location>
</feature>
<evidence type="ECO:0000313" key="3">
    <source>
        <dbReference type="EMBL" id="SJZ39404.1"/>
    </source>
</evidence>
<accession>A0A1T4KAC6</accession>
<dbReference type="STRING" id="1121925.SAMN02746011_00644"/>
<organism evidence="3 4">
    <name type="scientific">Globicatella sulfidifaciens DSM 15739</name>
    <dbReference type="NCBI Taxonomy" id="1121925"/>
    <lineage>
        <taxon>Bacteria</taxon>
        <taxon>Bacillati</taxon>
        <taxon>Bacillota</taxon>
        <taxon>Bacilli</taxon>
        <taxon>Lactobacillales</taxon>
        <taxon>Aerococcaceae</taxon>
        <taxon>Globicatella</taxon>
    </lineage>
</organism>
<dbReference type="SMART" id="SM00830">
    <property type="entry name" value="CM_2"/>
    <property type="match status" value="1"/>
</dbReference>